<dbReference type="InterPro" id="IPR029039">
    <property type="entry name" value="Flavoprotein-like_sf"/>
</dbReference>
<dbReference type="InterPro" id="IPR001094">
    <property type="entry name" value="Flavdoxin-like"/>
</dbReference>
<reference evidence="6" key="2">
    <citation type="submission" date="2020-09" db="EMBL/GenBank/DDBJ databases">
        <authorList>
            <person name="Sun Q."/>
            <person name="Kim S."/>
        </authorList>
    </citation>
    <scope>NUCLEOTIDE SEQUENCE</scope>
    <source>
        <strain evidence="6">KCTC 23430</strain>
    </source>
</reference>
<dbReference type="GO" id="GO:0016491">
    <property type="term" value="F:oxidoreductase activity"/>
    <property type="evidence" value="ECO:0007669"/>
    <property type="project" value="TreeGrafter"/>
</dbReference>
<gene>
    <name evidence="6" type="ORF">GCM10007053_28620</name>
</gene>
<reference evidence="6" key="1">
    <citation type="journal article" date="2014" name="Int. J. Syst. Evol. Microbiol.">
        <title>Complete genome sequence of Corynebacterium casei LMG S-19264T (=DSM 44701T), isolated from a smear-ripened cheese.</title>
        <authorList>
            <consortium name="US DOE Joint Genome Institute (JGI-PGF)"/>
            <person name="Walter F."/>
            <person name="Albersmeier A."/>
            <person name="Kalinowski J."/>
            <person name="Ruckert C."/>
        </authorList>
    </citation>
    <scope>NUCLEOTIDE SEQUENCE</scope>
    <source>
        <strain evidence="6">KCTC 23430</strain>
    </source>
</reference>
<evidence type="ECO:0000256" key="1">
    <source>
        <dbReference type="ARBA" id="ARBA00001917"/>
    </source>
</evidence>
<sequence length="250" mass="27874">MDKRSREFERGDQVLVAHASHSGTAEGIAREICIQNPVRCDLYSLGELSPQSLETYGQQLFIVATHGDGGPPDNAAKFFDLLQASRPNLFEVQFAMLALGSRAYPRFCQFGRDFYRLLISAQAQPQVLPVEVHNNCAATVTHWRNKVNEVFSLCPDPDADWEPATVMAVERAQSSSLHVTFYIKGLEFVGIERVWIMEPSKRRHPVECAVLSGPESPFTCIEISDAGRTSRSLADAKPGDKYLVRWDSVS</sequence>
<keyword evidence="7" id="KW-1185">Reference proteome</keyword>
<accession>A0A918XLN7</accession>
<name>A0A918XLN7_9GAMM</name>
<dbReference type="Pfam" id="PF00258">
    <property type="entry name" value="Flavodoxin_1"/>
    <property type="match status" value="1"/>
</dbReference>
<dbReference type="PANTHER" id="PTHR19384:SF128">
    <property type="entry name" value="NADPH OXIDOREDUCTASE A"/>
    <property type="match status" value="1"/>
</dbReference>
<organism evidence="6 7">
    <name type="scientific">Parahalioglobus pacificus</name>
    <dbReference type="NCBI Taxonomy" id="930806"/>
    <lineage>
        <taxon>Bacteria</taxon>
        <taxon>Pseudomonadati</taxon>
        <taxon>Pseudomonadota</taxon>
        <taxon>Gammaproteobacteria</taxon>
        <taxon>Cellvibrionales</taxon>
        <taxon>Halieaceae</taxon>
        <taxon>Parahalioglobus</taxon>
    </lineage>
</organism>
<evidence type="ECO:0000259" key="5">
    <source>
        <dbReference type="PROSITE" id="PS50902"/>
    </source>
</evidence>
<dbReference type="Gene3D" id="3.40.50.360">
    <property type="match status" value="1"/>
</dbReference>
<dbReference type="RefSeq" id="WP_189478502.1">
    <property type="nucleotide sequence ID" value="NZ_BMYM01000003.1"/>
</dbReference>
<evidence type="ECO:0000256" key="3">
    <source>
        <dbReference type="ARBA" id="ARBA00022643"/>
    </source>
</evidence>
<keyword evidence="2" id="KW-0285">Flavoprotein</keyword>
<evidence type="ECO:0000313" key="7">
    <source>
        <dbReference type="Proteomes" id="UP000644693"/>
    </source>
</evidence>
<dbReference type="PANTHER" id="PTHR19384">
    <property type="entry name" value="NITRIC OXIDE SYNTHASE-RELATED"/>
    <property type="match status" value="1"/>
</dbReference>
<dbReference type="PROSITE" id="PS50902">
    <property type="entry name" value="FLAVODOXIN_LIKE"/>
    <property type="match status" value="1"/>
</dbReference>
<dbReference type="EMBL" id="BMYM01000003">
    <property type="protein sequence ID" value="GHD38272.1"/>
    <property type="molecule type" value="Genomic_DNA"/>
</dbReference>
<dbReference type="SUPFAM" id="SSF52218">
    <property type="entry name" value="Flavoproteins"/>
    <property type="match status" value="1"/>
</dbReference>
<dbReference type="GO" id="GO:0010181">
    <property type="term" value="F:FMN binding"/>
    <property type="evidence" value="ECO:0007669"/>
    <property type="project" value="InterPro"/>
</dbReference>
<dbReference type="AlphaFoldDB" id="A0A918XLN7"/>
<dbReference type="InterPro" id="IPR008254">
    <property type="entry name" value="Flavodoxin/NO_synth"/>
</dbReference>
<proteinExistence type="predicted"/>
<dbReference type="Proteomes" id="UP000644693">
    <property type="component" value="Unassembled WGS sequence"/>
</dbReference>
<keyword evidence="3" id="KW-0288">FMN</keyword>
<keyword evidence="4" id="KW-0249">Electron transport</keyword>
<comment type="cofactor">
    <cofactor evidence="1">
        <name>FMN</name>
        <dbReference type="ChEBI" id="CHEBI:58210"/>
    </cofactor>
</comment>
<evidence type="ECO:0000256" key="2">
    <source>
        <dbReference type="ARBA" id="ARBA00022630"/>
    </source>
</evidence>
<feature type="domain" description="Flavodoxin-like" evidence="5">
    <location>
        <begin position="14"/>
        <end position="148"/>
    </location>
</feature>
<keyword evidence="4" id="KW-0813">Transport</keyword>
<comment type="caution">
    <text evidence="6">The sequence shown here is derived from an EMBL/GenBank/DDBJ whole genome shotgun (WGS) entry which is preliminary data.</text>
</comment>
<evidence type="ECO:0000313" key="6">
    <source>
        <dbReference type="EMBL" id="GHD38272.1"/>
    </source>
</evidence>
<evidence type="ECO:0000256" key="4">
    <source>
        <dbReference type="ARBA" id="ARBA00022982"/>
    </source>
</evidence>
<dbReference type="GO" id="GO:0005829">
    <property type="term" value="C:cytosol"/>
    <property type="evidence" value="ECO:0007669"/>
    <property type="project" value="TreeGrafter"/>
</dbReference>
<protein>
    <recommendedName>
        <fullName evidence="5">Flavodoxin-like domain-containing protein</fullName>
    </recommendedName>
</protein>
<dbReference type="PRINTS" id="PR00369">
    <property type="entry name" value="FLAVODOXIN"/>
</dbReference>
<dbReference type="GO" id="GO:0050660">
    <property type="term" value="F:flavin adenine dinucleotide binding"/>
    <property type="evidence" value="ECO:0007669"/>
    <property type="project" value="TreeGrafter"/>
</dbReference>